<dbReference type="EMBL" id="UYYA01000013">
    <property type="protein sequence ID" value="VDM51762.1"/>
    <property type="molecule type" value="Genomic_DNA"/>
</dbReference>
<proteinExistence type="inferred from homology"/>
<dbReference type="PANTHER" id="PTHR12385:SF14">
    <property type="entry name" value="CHOLINE TRANSPORTER-LIKE 2"/>
    <property type="match status" value="1"/>
</dbReference>
<comment type="subcellular location">
    <subcellularLocation>
        <location evidence="1">Membrane</location>
        <topology evidence="1">Multi-pass membrane protein</topology>
    </subcellularLocation>
</comment>
<dbReference type="WBParaSite" id="ACOC_0000017601-mRNA-1">
    <property type="protein sequence ID" value="ACOC_0000017601-mRNA-1"/>
    <property type="gene ID" value="ACOC_0000017601"/>
</dbReference>
<feature type="transmembrane region" description="Helical" evidence="8">
    <location>
        <begin position="709"/>
        <end position="735"/>
    </location>
</feature>
<evidence type="ECO:0000256" key="3">
    <source>
        <dbReference type="ARBA" id="ARBA00022692"/>
    </source>
</evidence>
<keyword evidence="6" id="KW-0325">Glycoprotein</keyword>
<comment type="similarity">
    <text evidence="2">Belongs to the CTL (choline transporter-like) family.</text>
</comment>
<dbReference type="Proteomes" id="UP000267027">
    <property type="component" value="Unassembled WGS sequence"/>
</dbReference>
<feature type="transmembrane region" description="Helical" evidence="8">
    <location>
        <begin position="610"/>
        <end position="630"/>
    </location>
</feature>
<dbReference type="OrthoDB" id="420519at2759"/>
<sequence>MRLQQQYVPTAPPEEAYYLPSSSPPPPPLPPRYPPPSWQEPSVALQSSKRSNHVSSPSYPAPPPQGQKFIKPANRIRPVNHQGQNSFYGHNYEMIDKSRNIEHVSRFNVKSGKPKEMLNPQLYTERRCTDVLCCFLFLIFTAGWGLVAAIGELLVQTGFRWGDAERLILPTDSAGRRCGGSRGRSYNLTTQPYLYYFDITKCISYSTAIGGCQTPQICVSRCPSKYFSYLQLQNPTASLFDFYESVENLLYCTEDVDKNSIANFAILRNYVHQKKCASYTVKSAPVLGRCVPEILIGAVDKFSDLQKSNISLDTLKTMFGDDGTIPPDKAVNDSEKQLLKTFLAWVNDHTGADEPPAPFEKFRRDICLCNKSISYRYIGQVVNSEGVITKVIHDLLKSWWQILALVGGAGVLAFLWTVILRILGGFMIWTSIFCIIGVLGAAFILSTALFILFLVLIFVRKRISIAVALIEESSRAIGHMMSTLIFPLFPFALHLFVIILWGTIAIWLASSGVKDCRTNNNHNITCDCSTTPMVVLNIDPKCTFFGLVKEKKTIFWLQLYNLFLFFWMSCFVSSLGNISLAGAFASYYWARNKPQDVPSFPVLRALGRAIRYHLGSLAFGSLIIAATKFIRVLLDYLDKKLSTTNSQIFKVFLSALKCCFWCMEVFLKFLTKNAFIMMAIYGKSFFVSAKESFLLLARNCVRVAVVNQVAGFLLFLGKALITLGMGVVAFFYFSGQWVVNGIPRVDLYYYFVPIILVLIGSYFVTDLFFDVYKMAVDTTFICFLEDSEQNDGTIEIPFYMSKDLQRILNKKNEK</sequence>
<evidence type="ECO:0000313" key="11">
    <source>
        <dbReference type="WBParaSite" id="ACOC_0000017601-mRNA-1"/>
    </source>
</evidence>
<evidence type="ECO:0000256" key="2">
    <source>
        <dbReference type="ARBA" id="ARBA00007168"/>
    </source>
</evidence>
<feature type="compositionally biased region" description="Polar residues" evidence="7">
    <location>
        <begin position="44"/>
        <end position="58"/>
    </location>
</feature>
<keyword evidence="10" id="KW-1185">Reference proteome</keyword>
<name>A0A158PD25_ANGCS</name>
<feature type="transmembrane region" description="Helical" evidence="8">
    <location>
        <begin position="399"/>
        <end position="420"/>
    </location>
</feature>
<protein>
    <submittedName>
        <fullName evidence="11">CTL-like protein 2</fullName>
    </submittedName>
</protein>
<evidence type="ECO:0000256" key="4">
    <source>
        <dbReference type="ARBA" id="ARBA00022989"/>
    </source>
</evidence>
<keyword evidence="3 8" id="KW-0812">Transmembrane</keyword>
<evidence type="ECO:0000256" key="7">
    <source>
        <dbReference type="SAM" id="MobiDB-lite"/>
    </source>
</evidence>
<evidence type="ECO:0000256" key="8">
    <source>
        <dbReference type="SAM" id="Phobius"/>
    </source>
</evidence>
<feature type="transmembrane region" description="Helical" evidence="8">
    <location>
        <begin position="675"/>
        <end position="697"/>
    </location>
</feature>
<feature type="transmembrane region" description="Helical" evidence="8">
    <location>
        <begin position="484"/>
        <end position="509"/>
    </location>
</feature>
<feature type="region of interest" description="Disordered" evidence="7">
    <location>
        <begin position="1"/>
        <end position="82"/>
    </location>
</feature>
<dbReference type="PANTHER" id="PTHR12385">
    <property type="entry name" value="CHOLINE TRANSPORTER-LIKE (SLC FAMILY 44)"/>
    <property type="match status" value="1"/>
</dbReference>
<feature type="transmembrane region" description="Helical" evidence="8">
    <location>
        <begin position="559"/>
        <end position="590"/>
    </location>
</feature>
<dbReference type="GO" id="GO:0022857">
    <property type="term" value="F:transmembrane transporter activity"/>
    <property type="evidence" value="ECO:0007669"/>
    <property type="project" value="InterPro"/>
</dbReference>
<feature type="transmembrane region" description="Helical" evidence="8">
    <location>
        <begin position="432"/>
        <end position="459"/>
    </location>
</feature>
<reference evidence="11" key="1">
    <citation type="submission" date="2016-04" db="UniProtKB">
        <authorList>
            <consortium name="WormBaseParasite"/>
        </authorList>
    </citation>
    <scope>IDENTIFICATION</scope>
</reference>
<dbReference type="STRING" id="334426.A0A158PD25"/>
<organism evidence="11">
    <name type="scientific">Angiostrongylus costaricensis</name>
    <name type="common">Nematode worm</name>
    <dbReference type="NCBI Taxonomy" id="334426"/>
    <lineage>
        <taxon>Eukaryota</taxon>
        <taxon>Metazoa</taxon>
        <taxon>Ecdysozoa</taxon>
        <taxon>Nematoda</taxon>
        <taxon>Chromadorea</taxon>
        <taxon>Rhabditida</taxon>
        <taxon>Rhabditina</taxon>
        <taxon>Rhabditomorpha</taxon>
        <taxon>Strongyloidea</taxon>
        <taxon>Metastrongylidae</taxon>
        <taxon>Angiostrongylus</taxon>
    </lineage>
</organism>
<evidence type="ECO:0000313" key="10">
    <source>
        <dbReference type="Proteomes" id="UP000267027"/>
    </source>
</evidence>
<evidence type="ECO:0000256" key="6">
    <source>
        <dbReference type="ARBA" id="ARBA00023180"/>
    </source>
</evidence>
<evidence type="ECO:0000256" key="5">
    <source>
        <dbReference type="ARBA" id="ARBA00023136"/>
    </source>
</evidence>
<dbReference type="Pfam" id="PF04515">
    <property type="entry name" value="Choline_transpo"/>
    <property type="match status" value="1"/>
</dbReference>
<dbReference type="AlphaFoldDB" id="A0A158PD25"/>
<feature type="transmembrane region" description="Helical" evidence="8">
    <location>
        <begin position="747"/>
        <end position="769"/>
    </location>
</feature>
<dbReference type="GO" id="GO:0016020">
    <property type="term" value="C:membrane"/>
    <property type="evidence" value="ECO:0007669"/>
    <property type="project" value="UniProtKB-SubCell"/>
</dbReference>
<evidence type="ECO:0000313" key="9">
    <source>
        <dbReference type="EMBL" id="VDM51762.1"/>
    </source>
</evidence>
<gene>
    <name evidence="9" type="ORF">ACOC_LOCUS177</name>
</gene>
<feature type="transmembrane region" description="Helical" evidence="8">
    <location>
        <begin position="131"/>
        <end position="150"/>
    </location>
</feature>
<accession>A0A158PD25</accession>
<evidence type="ECO:0000256" key="1">
    <source>
        <dbReference type="ARBA" id="ARBA00004141"/>
    </source>
</evidence>
<keyword evidence="5 8" id="KW-0472">Membrane</keyword>
<feature type="compositionally biased region" description="Pro residues" evidence="7">
    <location>
        <begin position="22"/>
        <end position="38"/>
    </location>
</feature>
<reference evidence="9 10" key="2">
    <citation type="submission" date="2018-11" db="EMBL/GenBank/DDBJ databases">
        <authorList>
            <consortium name="Pathogen Informatics"/>
        </authorList>
    </citation>
    <scope>NUCLEOTIDE SEQUENCE [LARGE SCALE GENOMIC DNA]</scope>
    <source>
        <strain evidence="9 10">Costa Rica</strain>
    </source>
</reference>
<keyword evidence="4 8" id="KW-1133">Transmembrane helix</keyword>
<dbReference type="OMA" id="SQRKCRD"/>
<dbReference type="InterPro" id="IPR007603">
    <property type="entry name" value="Choline_transptr-like"/>
</dbReference>